<proteinExistence type="predicted"/>
<dbReference type="AlphaFoldDB" id="A0A1R1PX31"/>
<dbReference type="EMBL" id="LSSK01000076">
    <property type="protein sequence ID" value="OMH85484.1"/>
    <property type="molecule type" value="Genomic_DNA"/>
</dbReference>
<evidence type="ECO:0000313" key="3">
    <source>
        <dbReference type="EMBL" id="OMH85484.1"/>
    </source>
</evidence>
<evidence type="ECO:0000313" key="4">
    <source>
        <dbReference type="Proteomes" id="UP000188320"/>
    </source>
</evidence>
<dbReference type="OrthoDB" id="10249433at2759"/>
<name>A0A1R1PX31_ZANCU</name>
<sequence>MVFKVLGGMAVTVSICSLIALWYFQRDLIYPSNVPEKSRENVDLPTRYNMPHFEDVKIKTDDGVTIRGYLITRESPGESKKAHTLVYLHANAGNMIFVVGTTTPKLSFPINNYNWLMNIDIPFHSILGDVWLRGKKGVFLGSEYGLSEGKASEDGIKKDVDAAIQYLRSHPLVSESKFILYGQSIGGAVAIDTAARYQSEVSGLILENTFTSLPDIFSSLMPYLRTFKFMVCEKWNSKEQIKSIKKIPILFLAGGKDELVPPIHMTKLYNVALAYSENEVEFHSFPEGNHNDTCTQAGYFERVLRWWIKYFEKQD</sequence>
<evidence type="ECO:0000256" key="1">
    <source>
        <dbReference type="SAM" id="Phobius"/>
    </source>
</evidence>
<keyword evidence="4" id="KW-1185">Reference proteome</keyword>
<dbReference type="InterPro" id="IPR029058">
    <property type="entry name" value="AB_hydrolase_fold"/>
</dbReference>
<comment type="caution">
    <text evidence="3">The sequence shown here is derived from an EMBL/GenBank/DDBJ whole genome shotgun (WGS) entry which is preliminary data.</text>
</comment>
<feature type="transmembrane region" description="Helical" evidence="1">
    <location>
        <begin position="6"/>
        <end position="24"/>
    </location>
</feature>
<dbReference type="GO" id="GO:0016020">
    <property type="term" value="C:membrane"/>
    <property type="evidence" value="ECO:0007669"/>
    <property type="project" value="TreeGrafter"/>
</dbReference>
<keyword evidence="1" id="KW-1133">Transmembrane helix</keyword>
<accession>A0A1R1PX31</accession>
<keyword evidence="1" id="KW-0812">Transmembrane</keyword>
<dbReference type="Pfam" id="PF01738">
    <property type="entry name" value="DLH"/>
    <property type="match status" value="1"/>
</dbReference>
<gene>
    <name evidence="3" type="ORF">AX774_g974</name>
</gene>
<evidence type="ECO:0000259" key="2">
    <source>
        <dbReference type="Pfam" id="PF01738"/>
    </source>
</evidence>
<dbReference type="PANTHER" id="PTHR12277">
    <property type="entry name" value="ALPHA/BETA HYDROLASE DOMAIN-CONTAINING PROTEIN"/>
    <property type="match status" value="1"/>
</dbReference>
<dbReference type="InterPro" id="IPR002925">
    <property type="entry name" value="Dienelactn_hydro"/>
</dbReference>
<dbReference type="Gene3D" id="3.40.50.1820">
    <property type="entry name" value="alpha/beta hydrolase"/>
    <property type="match status" value="1"/>
</dbReference>
<protein>
    <submittedName>
        <fullName evidence="3">Protein bem46</fullName>
    </submittedName>
</protein>
<organism evidence="3 4">
    <name type="scientific">Zancudomyces culisetae</name>
    <name type="common">Gut fungus</name>
    <name type="synonym">Smittium culisetae</name>
    <dbReference type="NCBI Taxonomy" id="1213189"/>
    <lineage>
        <taxon>Eukaryota</taxon>
        <taxon>Fungi</taxon>
        <taxon>Fungi incertae sedis</taxon>
        <taxon>Zoopagomycota</taxon>
        <taxon>Kickxellomycotina</taxon>
        <taxon>Harpellomycetes</taxon>
        <taxon>Harpellales</taxon>
        <taxon>Legeriomycetaceae</taxon>
        <taxon>Zancudomyces</taxon>
    </lineage>
</organism>
<dbReference type="SUPFAM" id="SSF53474">
    <property type="entry name" value="alpha/beta-Hydrolases"/>
    <property type="match status" value="1"/>
</dbReference>
<dbReference type="GO" id="GO:0008474">
    <property type="term" value="F:palmitoyl-(protein) hydrolase activity"/>
    <property type="evidence" value="ECO:0007669"/>
    <property type="project" value="TreeGrafter"/>
</dbReference>
<feature type="domain" description="Dienelactone hydrolase" evidence="2">
    <location>
        <begin position="152"/>
        <end position="297"/>
    </location>
</feature>
<dbReference type="PANTHER" id="PTHR12277:SF81">
    <property type="entry name" value="PROTEIN ABHD13"/>
    <property type="match status" value="1"/>
</dbReference>
<dbReference type="Proteomes" id="UP000188320">
    <property type="component" value="Unassembled WGS sequence"/>
</dbReference>
<reference evidence="4" key="1">
    <citation type="submission" date="2017-01" db="EMBL/GenBank/DDBJ databases">
        <authorList>
            <person name="Wang Y."/>
            <person name="White M."/>
            <person name="Kvist S."/>
            <person name="Moncalvo J.-M."/>
        </authorList>
    </citation>
    <scope>NUCLEOTIDE SEQUENCE [LARGE SCALE GENOMIC DNA]</scope>
    <source>
        <strain evidence="4">COL-18-3</strain>
    </source>
</reference>
<keyword evidence="1" id="KW-0472">Membrane</keyword>